<keyword evidence="2" id="KW-0560">Oxidoreductase</keyword>
<evidence type="ECO:0000313" key="3">
    <source>
        <dbReference type="EMBL" id="KAK3384927.1"/>
    </source>
</evidence>
<dbReference type="AlphaFoldDB" id="A0AAE0NNS5"/>
<dbReference type="Pfam" id="PF00106">
    <property type="entry name" value="adh_short"/>
    <property type="match status" value="1"/>
</dbReference>
<protein>
    <recommendedName>
        <fullName evidence="5">Oxidoreductase</fullName>
    </recommendedName>
</protein>
<keyword evidence="4" id="KW-1185">Reference proteome</keyword>
<dbReference type="InterPro" id="IPR002347">
    <property type="entry name" value="SDR_fam"/>
</dbReference>
<name>A0AAE0NNS5_9PEZI</name>
<comment type="similarity">
    <text evidence="1">Belongs to the short-chain dehydrogenases/reductases (SDR) family.</text>
</comment>
<dbReference type="Gene3D" id="3.40.50.720">
    <property type="entry name" value="NAD(P)-binding Rossmann-like Domain"/>
    <property type="match status" value="1"/>
</dbReference>
<evidence type="ECO:0000313" key="4">
    <source>
        <dbReference type="Proteomes" id="UP001285441"/>
    </source>
</evidence>
<reference evidence="3" key="2">
    <citation type="submission" date="2023-06" db="EMBL/GenBank/DDBJ databases">
        <authorList>
            <consortium name="Lawrence Berkeley National Laboratory"/>
            <person name="Haridas S."/>
            <person name="Hensen N."/>
            <person name="Bonometti L."/>
            <person name="Westerberg I."/>
            <person name="Brannstrom I.O."/>
            <person name="Guillou S."/>
            <person name="Cros-Aarteil S."/>
            <person name="Calhoun S."/>
            <person name="Kuo A."/>
            <person name="Mondo S."/>
            <person name="Pangilinan J."/>
            <person name="Riley R."/>
            <person name="LaButti K."/>
            <person name="Andreopoulos B."/>
            <person name="Lipzen A."/>
            <person name="Chen C."/>
            <person name="Yanf M."/>
            <person name="Daum C."/>
            <person name="Ng V."/>
            <person name="Clum A."/>
            <person name="Steindorff A."/>
            <person name="Ohm R."/>
            <person name="Martin F."/>
            <person name="Silar P."/>
            <person name="Natvig D."/>
            <person name="Lalanne C."/>
            <person name="Gautier V."/>
            <person name="Ament-velasquez S.L."/>
            <person name="Kruys A."/>
            <person name="Hutchinson M.I."/>
            <person name="Powell A.J."/>
            <person name="Barry K."/>
            <person name="Miller A.N."/>
            <person name="Grigoriev I.V."/>
            <person name="Debuchy R."/>
            <person name="Gladieux P."/>
            <person name="Thoren M.H."/>
            <person name="Johannesson H."/>
        </authorList>
    </citation>
    <scope>NUCLEOTIDE SEQUENCE</scope>
    <source>
        <strain evidence="3">CBS 232.78</strain>
    </source>
</reference>
<sequence>MPSLAGQVILITGGTSGLGAESAMALARRRPARIYISGRRAQAAEAVMERIQNMDPTTTEIHFLRCDLADMASVSAAAGQILAAESRLDVVLANAGVAAVPAARTPDGYEVQFATNHLGHALLVRKLLPLLRTSRGRIVTLASYGYRGAKAGIPFDSVKVEGKQGGPEKEWLVGAGIARWRRYAESKLANVVYARELARRYPDLVSVSVAPGFVATSMVGNMGVCDRWAMWATASLYRLTTRGRGVVSAEEGAQNQVWAAAAGRNMLSNGGLYAPVGVLVPDEGLSPSARDDKLGQKLWDWTEGEIKGYL</sequence>
<evidence type="ECO:0008006" key="5">
    <source>
        <dbReference type="Google" id="ProtNLM"/>
    </source>
</evidence>
<dbReference type="Proteomes" id="UP001285441">
    <property type="component" value="Unassembled WGS sequence"/>
</dbReference>
<dbReference type="PRINTS" id="PR00081">
    <property type="entry name" value="GDHRDH"/>
</dbReference>
<proteinExistence type="inferred from homology"/>
<accession>A0AAE0NNS5</accession>
<dbReference type="GO" id="GO:0016491">
    <property type="term" value="F:oxidoreductase activity"/>
    <property type="evidence" value="ECO:0007669"/>
    <property type="project" value="UniProtKB-KW"/>
</dbReference>
<reference evidence="3" key="1">
    <citation type="journal article" date="2023" name="Mol. Phylogenet. Evol.">
        <title>Genome-scale phylogeny and comparative genomics of the fungal order Sordariales.</title>
        <authorList>
            <person name="Hensen N."/>
            <person name="Bonometti L."/>
            <person name="Westerberg I."/>
            <person name="Brannstrom I.O."/>
            <person name="Guillou S."/>
            <person name="Cros-Aarteil S."/>
            <person name="Calhoun S."/>
            <person name="Haridas S."/>
            <person name="Kuo A."/>
            <person name="Mondo S."/>
            <person name="Pangilinan J."/>
            <person name="Riley R."/>
            <person name="LaButti K."/>
            <person name="Andreopoulos B."/>
            <person name="Lipzen A."/>
            <person name="Chen C."/>
            <person name="Yan M."/>
            <person name="Daum C."/>
            <person name="Ng V."/>
            <person name="Clum A."/>
            <person name="Steindorff A."/>
            <person name="Ohm R.A."/>
            <person name="Martin F."/>
            <person name="Silar P."/>
            <person name="Natvig D.O."/>
            <person name="Lalanne C."/>
            <person name="Gautier V."/>
            <person name="Ament-Velasquez S.L."/>
            <person name="Kruys A."/>
            <person name="Hutchinson M.I."/>
            <person name="Powell A.J."/>
            <person name="Barry K."/>
            <person name="Miller A.N."/>
            <person name="Grigoriev I.V."/>
            <person name="Debuchy R."/>
            <person name="Gladieux P."/>
            <person name="Hiltunen Thoren M."/>
            <person name="Johannesson H."/>
        </authorList>
    </citation>
    <scope>NUCLEOTIDE SEQUENCE</scope>
    <source>
        <strain evidence="3">CBS 232.78</strain>
    </source>
</reference>
<dbReference type="PANTHER" id="PTHR24320:SF154">
    <property type="entry name" value="OXIDOREDUCTASE, SHORT-CHAIN DEHYDROGENASE_REDUCTASE FAMILY (AFU_ORTHOLOGUE AFUA_2G04560)"/>
    <property type="match status" value="1"/>
</dbReference>
<comment type="caution">
    <text evidence="3">The sequence shown here is derived from an EMBL/GenBank/DDBJ whole genome shotgun (WGS) entry which is preliminary data.</text>
</comment>
<dbReference type="SUPFAM" id="SSF51735">
    <property type="entry name" value="NAD(P)-binding Rossmann-fold domains"/>
    <property type="match status" value="1"/>
</dbReference>
<organism evidence="3 4">
    <name type="scientific">Podospora didyma</name>
    <dbReference type="NCBI Taxonomy" id="330526"/>
    <lineage>
        <taxon>Eukaryota</taxon>
        <taxon>Fungi</taxon>
        <taxon>Dikarya</taxon>
        <taxon>Ascomycota</taxon>
        <taxon>Pezizomycotina</taxon>
        <taxon>Sordariomycetes</taxon>
        <taxon>Sordariomycetidae</taxon>
        <taxon>Sordariales</taxon>
        <taxon>Podosporaceae</taxon>
        <taxon>Podospora</taxon>
    </lineage>
</organism>
<evidence type="ECO:0000256" key="1">
    <source>
        <dbReference type="ARBA" id="ARBA00006484"/>
    </source>
</evidence>
<dbReference type="EMBL" id="JAULSW010000004">
    <property type="protein sequence ID" value="KAK3384927.1"/>
    <property type="molecule type" value="Genomic_DNA"/>
</dbReference>
<dbReference type="InterPro" id="IPR036291">
    <property type="entry name" value="NAD(P)-bd_dom_sf"/>
</dbReference>
<gene>
    <name evidence="3" type="ORF">B0H63DRAFT_395559</name>
</gene>
<dbReference type="PANTHER" id="PTHR24320">
    <property type="entry name" value="RETINOL DEHYDROGENASE"/>
    <property type="match status" value="1"/>
</dbReference>
<evidence type="ECO:0000256" key="2">
    <source>
        <dbReference type="ARBA" id="ARBA00023002"/>
    </source>
</evidence>